<dbReference type="OrthoDB" id="205581at2157"/>
<comment type="caution">
    <text evidence="2">The sequence shown here is derived from an EMBL/GenBank/DDBJ whole genome shotgun (WGS) entry which is preliminary data.</text>
</comment>
<name>A0A3N6MIW0_NATCH</name>
<gene>
    <name evidence="2" type="ORF">EA472_19675</name>
</gene>
<proteinExistence type="predicted"/>
<dbReference type="EMBL" id="REFZ01000021">
    <property type="protein sequence ID" value="RQG96930.1"/>
    <property type="molecule type" value="Genomic_DNA"/>
</dbReference>
<feature type="transmembrane region" description="Helical" evidence="1">
    <location>
        <begin position="88"/>
        <end position="109"/>
    </location>
</feature>
<keyword evidence="3" id="KW-1185">Reference proteome</keyword>
<evidence type="ECO:0000313" key="2">
    <source>
        <dbReference type="EMBL" id="RQG96930.1"/>
    </source>
</evidence>
<keyword evidence="1" id="KW-0812">Transmembrane</keyword>
<keyword evidence="1" id="KW-1133">Transmembrane helix</keyword>
<evidence type="ECO:0000256" key="1">
    <source>
        <dbReference type="SAM" id="Phobius"/>
    </source>
</evidence>
<feature type="transmembrane region" description="Helical" evidence="1">
    <location>
        <begin position="21"/>
        <end position="40"/>
    </location>
</feature>
<dbReference type="AlphaFoldDB" id="A0A3N6MIW0"/>
<protein>
    <submittedName>
        <fullName evidence="2">Uncharacterized protein</fullName>
    </submittedName>
</protein>
<sequence length="135" mass="14827">MNVDAIVDARLDPPGSREVRLTFLALWFVDMVAAALFFVVPYATELNPVTNYFYGLFGLAGVVLAALCYAGIVVIAGNFLPRPLDFQFLVAVVALYAMLVINNVLLLVLGEPVLAGLLPDLDWITWIESHSDGRW</sequence>
<reference evidence="2 3" key="1">
    <citation type="submission" date="2018-10" db="EMBL/GenBank/DDBJ databases">
        <title>Natrarchaeobius chitinivorans gen. nov., sp. nov., and Natrarchaeobius haloalkaliphilus sp. nov., alkaliphilic, chitin-utilizing haloarchaea from hypersaline alkaline lakes.</title>
        <authorList>
            <person name="Sorokin D.Y."/>
            <person name="Elcheninov A.G."/>
            <person name="Kostrikina N.A."/>
            <person name="Bale N.J."/>
            <person name="Sinninghe Damste J.S."/>
            <person name="Khijniak T.V."/>
            <person name="Kublanov I.V."/>
            <person name="Toshchakov S.V."/>
        </authorList>
    </citation>
    <scope>NUCLEOTIDE SEQUENCE [LARGE SCALE GENOMIC DNA]</scope>
    <source>
        <strain evidence="2 3">AArcht7</strain>
    </source>
</reference>
<feature type="transmembrane region" description="Helical" evidence="1">
    <location>
        <begin position="52"/>
        <end position="76"/>
    </location>
</feature>
<evidence type="ECO:0000313" key="3">
    <source>
        <dbReference type="Proteomes" id="UP000281431"/>
    </source>
</evidence>
<dbReference type="Proteomes" id="UP000281431">
    <property type="component" value="Unassembled WGS sequence"/>
</dbReference>
<keyword evidence="1" id="KW-0472">Membrane</keyword>
<accession>A0A3N6MIW0</accession>
<organism evidence="2 3">
    <name type="scientific">Natrarchaeobius chitinivorans</name>
    <dbReference type="NCBI Taxonomy" id="1679083"/>
    <lineage>
        <taxon>Archaea</taxon>
        <taxon>Methanobacteriati</taxon>
        <taxon>Methanobacteriota</taxon>
        <taxon>Stenosarchaea group</taxon>
        <taxon>Halobacteria</taxon>
        <taxon>Halobacteriales</taxon>
        <taxon>Natrialbaceae</taxon>
        <taxon>Natrarchaeobius</taxon>
    </lineage>
</organism>